<dbReference type="PANTHER" id="PTHR31286">
    <property type="entry name" value="GLYCINE-RICH CELL WALL STRUCTURAL PROTEIN 1.8-LIKE"/>
    <property type="match status" value="1"/>
</dbReference>
<dbReference type="OrthoDB" id="1938170at2759"/>
<feature type="domain" description="Zinc knuckle CX2CX4HX4C" evidence="3">
    <location>
        <begin position="191"/>
        <end position="210"/>
    </location>
</feature>
<feature type="compositionally biased region" description="Basic and acidic residues" evidence="1">
    <location>
        <begin position="240"/>
        <end position="261"/>
    </location>
</feature>
<feature type="compositionally biased region" description="Polar residues" evidence="1">
    <location>
        <begin position="342"/>
        <end position="356"/>
    </location>
</feature>
<dbReference type="AlphaFoldDB" id="A0A5C7I5U3"/>
<keyword evidence="5" id="KW-1185">Reference proteome</keyword>
<comment type="caution">
    <text evidence="4">The sequence shown here is derived from an EMBL/GenBank/DDBJ whole genome shotgun (WGS) entry which is preliminary data.</text>
</comment>
<dbReference type="PANTHER" id="PTHR31286:SF167">
    <property type="entry name" value="OS09G0268800 PROTEIN"/>
    <property type="match status" value="1"/>
</dbReference>
<feature type="compositionally biased region" description="Polar residues" evidence="1">
    <location>
        <begin position="370"/>
        <end position="382"/>
    </location>
</feature>
<evidence type="ECO:0000313" key="4">
    <source>
        <dbReference type="EMBL" id="TXG64630.1"/>
    </source>
</evidence>
<dbReference type="InterPro" id="IPR040256">
    <property type="entry name" value="At4g02000-like"/>
</dbReference>
<evidence type="ECO:0000256" key="1">
    <source>
        <dbReference type="SAM" id="MobiDB-lite"/>
    </source>
</evidence>
<reference evidence="5" key="1">
    <citation type="journal article" date="2019" name="Gigascience">
        <title>De novo genome assembly of the endangered Acer yangbiense, a plant species with extremely small populations endemic to Yunnan Province, China.</title>
        <authorList>
            <person name="Yang J."/>
            <person name="Wariss H.M."/>
            <person name="Tao L."/>
            <person name="Zhang R."/>
            <person name="Yun Q."/>
            <person name="Hollingsworth P."/>
            <person name="Dao Z."/>
            <person name="Luo G."/>
            <person name="Guo H."/>
            <person name="Ma Y."/>
            <person name="Sun W."/>
        </authorList>
    </citation>
    <scope>NUCLEOTIDE SEQUENCE [LARGE SCALE GENOMIC DNA]</scope>
    <source>
        <strain evidence="5">cv. Malutang</strain>
    </source>
</reference>
<organism evidence="4 5">
    <name type="scientific">Acer yangbiense</name>
    <dbReference type="NCBI Taxonomy" id="1000413"/>
    <lineage>
        <taxon>Eukaryota</taxon>
        <taxon>Viridiplantae</taxon>
        <taxon>Streptophyta</taxon>
        <taxon>Embryophyta</taxon>
        <taxon>Tracheophyta</taxon>
        <taxon>Spermatophyta</taxon>
        <taxon>Magnoliopsida</taxon>
        <taxon>eudicotyledons</taxon>
        <taxon>Gunneridae</taxon>
        <taxon>Pentapetalae</taxon>
        <taxon>rosids</taxon>
        <taxon>malvids</taxon>
        <taxon>Sapindales</taxon>
        <taxon>Sapindaceae</taxon>
        <taxon>Hippocastanoideae</taxon>
        <taxon>Acereae</taxon>
        <taxon>Acer</taxon>
    </lineage>
</organism>
<proteinExistence type="predicted"/>
<feature type="domain" description="DUF4283" evidence="2">
    <location>
        <begin position="28"/>
        <end position="100"/>
    </location>
</feature>
<feature type="region of interest" description="Disordered" evidence="1">
    <location>
        <begin position="304"/>
        <end position="404"/>
    </location>
</feature>
<evidence type="ECO:0000259" key="3">
    <source>
        <dbReference type="Pfam" id="PF14392"/>
    </source>
</evidence>
<gene>
    <name evidence="4" type="ORF">EZV62_011624</name>
</gene>
<protein>
    <recommendedName>
        <fullName evidence="6">DUF4283 domain-containing protein</fullName>
    </recommendedName>
</protein>
<dbReference type="InterPro" id="IPR025558">
    <property type="entry name" value="DUF4283"/>
</dbReference>
<name>A0A5C7I5U3_9ROSI</name>
<evidence type="ECO:0000313" key="5">
    <source>
        <dbReference type="Proteomes" id="UP000323000"/>
    </source>
</evidence>
<feature type="compositionally biased region" description="Basic and acidic residues" evidence="1">
    <location>
        <begin position="389"/>
        <end position="398"/>
    </location>
</feature>
<sequence>MCSSLDRRRAPTLNIRGESHRESVMEVSHCLVGKILSRKRVNREAFQTVMTKLWNTKGGLEIETVGENTFLFHFDRLEDRALVWTRGTWHFNNCLLILEKLMGPGEISKMQFKRAEFWVQNFNIPLICMNMRMARLIAEMIGEVVEIPVENRECWGKFLRVKVAIDVSKPLLKGVILNLEEFETSIGAPIKYERLPEFCYGCGRIGHSLRDSEDEDIKAKAMEGRGTEFGSWLKATPPVKLRDQKQKDTRDFRGSFESRSDDEGEYEGNQMGKVQKEIQLEGIEEVAEAEVEGEVEMSLAKDNEVIPLSQQGSMGQKKGNSKGKGTSPGRSNVRKWRRAARQASTTQGLVSLSSPINKALLAQQLARNRGGSSSKQKSPGNKNKTKTPLKKESGETKSESSSCKRKLILTPEETREGKRKKKDFGEAVLVEVKEGAMVQNLGFNSSDHRPVLLVFEEGFRGDRVDGEKGFKFEPFWLKEGECASVVKEAWNSSGEASSIDDLKRKLEICALRLKG</sequence>
<dbReference type="InterPro" id="IPR025836">
    <property type="entry name" value="Zn_knuckle_CX2CX4HX4C"/>
</dbReference>
<dbReference type="EMBL" id="VAHF01000004">
    <property type="protein sequence ID" value="TXG64630.1"/>
    <property type="molecule type" value="Genomic_DNA"/>
</dbReference>
<dbReference type="Proteomes" id="UP000323000">
    <property type="component" value="Chromosome 4"/>
</dbReference>
<accession>A0A5C7I5U3</accession>
<feature type="region of interest" description="Disordered" evidence="1">
    <location>
        <begin position="230"/>
        <end position="271"/>
    </location>
</feature>
<dbReference type="Pfam" id="PF14111">
    <property type="entry name" value="DUF4283"/>
    <property type="match status" value="1"/>
</dbReference>
<evidence type="ECO:0000259" key="2">
    <source>
        <dbReference type="Pfam" id="PF14111"/>
    </source>
</evidence>
<evidence type="ECO:0008006" key="6">
    <source>
        <dbReference type="Google" id="ProtNLM"/>
    </source>
</evidence>
<dbReference type="Pfam" id="PF14392">
    <property type="entry name" value="zf-CCHC_4"/>
    <property type="match status" value="1"/>
</dbReference>